<sequence>MPTAAVMAPDREMNLIAYAFLSSGVKQRITAPATMLADRDGKMTFSF</sequence>
<keyword evidence="2" id="KW-1185">Reference proteome</keyword>
<gene>
    <name evidence="1" type="ORF">GCM10009579_57010</name>
</gene>
<name>A0ABP4HU45_9ACTN</name>
<evidence type="ECO:0000313" key="2">
    <source>
        <dbReference type="Proteomes" id="UP001500282"/>
    </source>
</evidence>
<protein>
    <submittedName>
        <fullName evidence="1">Uncharacterized protein</fullName>
    </submittedName>
</protein>
<evidence type="ECO:0000313" key="1">
    <source>
        <dbReference type="EMBL" id="GAA1286819.1"/>
    </source>
</evidence>
<dbReference type="Proteomes" id="UP001500282">
    <property type="component" value="Unassembled WGS sequence"/>
</dbReference>
<accession>A0ABP4HU45</accession>
<proteinExistence type="predicted"/>
<dbReference type="EMBL" id="BAAAIH010000037">
    <property type="protein sequence ID" value="GAA1286819.1"/>
    <property type="molecule type" value="Genomic_DNA"/>
</dbReference>
<organism evidence="1 2">
    <name type="scientific">Streptomyces javensis</name>
    <dbReference type="NCBI Taxonomy" id="114698"/>
    <lineage>
        <taxon>Bacteria</taxon>
        <taxon>Bacillati</taxon>
        <taxon>Actinomycetota</taxon>
        <taxon>Actinomycetes</taxon>
        <taxon>Kitasatosporales</taxon>
        <taxon>Streptomycetaceae</taxon>
        <taxon>Streptomyces</taxon>
        <taxon>Streptomyces violaceusniger group</taxon>
    </lineage>
</organism>
<reference evidence="2" key="1">
    <citation type="journal article" date="2019" name="Int. J. Syst. Evol. Microbiol.">
        <title>The Global Catalogue of Microorganisms (GCM) 10K type strain sequencing project: providing services to taxonomists for standard genome sequencing and annotation.</title>
        <authorList>
            <consortium name="The Broad Institute Genomics Platform"/>
            <consortium name="The Broad Institute Genome Sequencing Center for Infectious Disease"/>
            <person name="Wu L."/>
            <person name="Ma J."/>
        </authorList>
    </citation>
    <scope>NUCLEOTIDE SEQUENCE [LARGE SCALE GENOMIC DNA]</scope>
    <source>
        <strain evidence="2">JCM 11448</strain>
    </source>
</reference>
<comment type="caution">
    <text evidence="1">The sequence shown here is derived from an EMBL/GenBank/DDBJ whole genome shotgun (WGS) entry which is preliminary data.</text>
</comment>